<keyword evidence="2" id="KW-1185">Reference proteome</keyword>
<name>A0ACC3YTY1_COLTU</name>
<protein>
    <submittedName>
        <fullName evidence="1">Uncharacterized protein</fullName>
    </submittedName>
</protein>
<reference evidence="1 2" key="1">
    <citation type="journal article" date="2020" name="Phytopathology">
        <title>Genome Sequence Resources of Colletotrichum truncatum, C. plurivorum, C. musicola, and C. sojae: Four Species Pathogenic to Soybean (Glycine max).</title>
        <authorList>
            <person name="Rogerio F."/>
            <person name="Boufleur T.R."/>
            <person name="Ciampi-Guillardi M."/>
            <person name="Sukno S.A."/>
            <person name="Thon M.R."/>
            <person name="Massola Junior N.S."/>
            <person name="Baroncelli R."/>
        </authorList>
    </citation>
    <scope>NUCLEOTIDE SEQUENCE [LARGE SCALE GENOMIC DNA]</scope>
    <source>
        <strain evidence="1 2">CMES1059</strain>
    </source>
</reference>
<sequence length="89" mass="9390">MTAQGGMGDIVREACLGEAGEHIPEWSILDDAHSSSLSDATLQRCELSNLSNASLTGCKVPGSMRPDPFGSPSQDELSALLFRTLLPDS</sequence>
<evidence type="ECO:0000313" key="2">
    <source>
        <dbReference type="Proteomes" id="UP000805649"/>
    </source>
</evidence>
<dbReference type="EMBL" id="VUJX02000006">
    <property type="protein sequence ID" value="KAL0935395.1"/>
    <property type="molecule type" value="Genomic_DNA"/>
</dbReference>
<gene>
    <name evidence="1" type="ORF">CTRU02_209986</name>
</gene>
<accession>A0ACC3YTY1</accession>
<organism evidence="1 2">
    <name type="scientific">Colletotrichum truncatum</name>
    <name type="common">Anthracnose fungus</name>
    <name type="synonym">Colletotrichum capsici</name>
    <dbReference type="NCBI Taxonomy" id="5467"/>
    <lineage>
        <taxon>Eukaryota</taxon>
        <taxon>Fungi</taxon>
        <taxon>Dikarya</taxon>
        <taxon>Ascomycota</taxon>
        <taxon>Pezizomycotina</taxon>
        <taxon>Sordariomycetes</taxon>
        <taxon>Hypocreomycetidae</taxon>
        <taxon>Glomerellales</taxon>
        <taxon>Glomerellaceae</taxon>
        <taxon>Colletotrichum</taxon>
        <taxon>Colletotrichum truncatum species complex</taxon>
    </lineage>
</organism>
<comment type="caution">
    <text evidence="1">The sequence shown here is derived from an EMBL/GenBank/DDBJ whole genome shotgun (WGS) entry which is preliminary data.</text>
</comment>
<dbReference type="Proteomes" id="UP000805649">
    <property type="component" value="Unassembled WGS sequence"/>
</dbReference>
<proteinExistence type="predicted"/>
<evidence type="ECO:0000313" key="1">
    <source>
        <dbReference type="EMBL" id="KAL0935395.1"/>
    </source>
</evidence>